<dbReference type="SUPFAM" id="SSF48403">
    <property type="entry name" value="Ankyrin repeat"/>
    <property type="match status" value="1"/>
</dbReference>
<organism evidence="4 5">
    <name type="scientific">Glonium stellatum</name>
    <dbReference type="NCBI Taxonomy" id="574774"/>
    <lineage>
        <taxon>Eukaryota</taxon>
        <taxon>Fungi</taxon>
        <taxon>Dikarya</taxon>
        <taxon>Ascomycota</taxon>
        <taxon>Pezizomycotina</taxon>
        <taxon>Dothideomycetes</taxon>
        <taxon>Pleosporomycetidae</taxon>
        <taxon>Gloniales</taxon>
        <taxon>Gloniaceae</taxon>
        <taxon>Glonium</taxon>
    </lineage>
</organism>
<reference evidence="4 5" key="1">
    <citation type="journal article" date="2016" name="Nat. Commun.">
        <title>Ectomycorrhizal ecology is imprinted in the genome of the dominant symbiotic fungus Cenococcum geophilum.</title>
        <authorList>
            <consortium name="DOE Joint Genome Institute"/>
            <person name="Peter M."/>
            <person name="Kohler A."/>
            <person name="Ohm R.A."/>
            <person name="Kuo A."/>
            <person name="Krutzmann J."/>
            <person name="Morin E."/>
            <person name="Arend M."/>
            <person name="Barry K.W."/>
            <person name="Binder M."/>
            <person name="Choi C."/>
            <person name="Clum A."/>
            <person name="Copeland A."/>
            <person name="Grisel N."/>
            <person name="Haridas S."/>
            <person name="Kipfer T."/>
            <person name="LaButti K."/>
            <person name="Lindquist E."/>
            <person name="Lipzen A."/>
            <person name="Maire R."/>
            <person name="Meier B."/>
            <person name="Mihaltcheva S."/>
            <person name="Molinier V."/>
            <person name="Murat C."/>
            <person name="Poggeler S."/>
            <person name="Quandt C.A."/>
            <person name="Sperisen C."/>
            <person name="Tritt A."/>
            <person name="Tisserant E."/>
            <person name="Crous P.W."/>
            <person name="Henrissat B."/>
            <person name="Nehls U."/>
            <person name="Egli S."/>
            <person name="Spatafora J.W."/>
            <person name="Grigoriev I.V."/>
            <person name="Martin F.M."/>
        </authorList>
    </citation>
    <scope>NUCLEOTIDE SEQUENCE [LARGE SCALE GENOMIC DNA]</scope>
    <source>
        <strain evidence="4 5">CBS 207.34</strain>
    </source>
</reference>
<dbReference type="Proteomes" id="UP000250140">
    <property type="component" value="Unassembled WGS sequence"/>
</dbReference>
<proteinExistence type="predicted"/>
<feature type="non-terminal residue" evidence="4">
    <location>
        <position position="117"/>
    </location>
</feature>
<dbReference type="OrthoDB" id="341259at2759"/>
<dbReference type="PROSITE" id="PS50088">
    <property type="entry name" value="ANK_REPEAT"/>
    <property type="match status" value="2"/>
</dbReference>
<feature type="repeat" description="ANK" evidence="3">
    <location>
        <begin position="31"/>
        <end position="63"/>
    </location>
</feature>
<feature type="non-terminal residue" evidence="4">
    <location>
        <position position="1"/>
    </location>
</feature>
<sequence>DALFIAACDGDEIALQFMLSHNAPVTASSGEIGTAVNVAAHAGHLGAVKTLHEHGGDINPHNKLHGIAFKSACDRGYLEVARYLASCGADIDVIDLLGRTPLHIALRKDRSDLVDML</sequence>
<dbReference type="InterPro" id="IPR002110">
    <property type="entry name" value="Ankyrin_rpt"/>
</dbReference>
<evidence type="ECO:0000256" key="3">
    <source>
        <dbReference type="PROSITE-ProRule" id="PRU00023"/>
    </source>
</evidence>
<name>A0A8E2JUR2_9PEZI</name>
<evidence type="ECO:0000313" key="5">
    <source>
        <dbReference type="Proteomes" id="UP000250140"/>
    </source>
</evidence>
<dbReference type="InterPro" id="IPR036770">
    <property type="entry name" value="Ankyrin_rpt-contain_sf"/>
</dbReference>
<protein>
    <submittedName>
        <fullName evidence="4">Ankyrin</fullName>
    </submittedName>
</protein>
<dbReference type="Gene3D" id="1.25.40.20">
    <property type="entry name" value="Ankyrin repeat-containing domain"/>
    <property type="match status" value="1"/>
</dbReference>
<gene>
    <name evidence="4" type="ORF">AOQ84DRAFT_267182</name>
</gene>
<dbReference type="Pfam" id="PF12796">
    <property type="entry name" value="Ank_2"/>
    <property type="match status" value="1"/>
</dbReference>
<evidence type="ECO:0000256" key="1">
    <source>
        <dbReference type="ARBA" id="ARBA00022737"/>
    </source>
</evidence>
<evidence type="ECO:0000256" key="2">
    <source>
        <dbReference type="ARBA" id="ARBA00023043"/>
    </source>
</evidence>
<dbReference type="PROSITE" id="PS50297">
    <property type="entry name" value="ANK_REP_REGION"/>
    <property type="match status" value="1"/>
</dbReference>
<dbReference type="AlphaFoldDB" id="A0A8E2JUR2"/>
<dbReference type="EMBL" id="KV749261">
    <property type="protein sequence ID" value="OCL10334.1"/>
    <property type="molecule type" value="Genomic_DNA"/>
</dbReference>
<evidence type="ECO:0000313" key="4">
    <source>
        <dbReference type="EMBL" id="OCL10334.1"/>
    </source>
</evidence>
<keyword evidence="2 3" id="KW-0040">ANK repeat</keyword>
<keyword evidence="5" id="KW-1185">Reference proteome</keyword>
<accession>A0A8E2JUR2</accession>
<dbReference type="PANTHER" id="PTHR24198:SF165">
    <property type="entry name" value="ANKYRIN REPEAT-CONTAINING PROTEIN-RELATED"/>
    <property type="match status" value="1"/>
</dbReference>
<dbReference type="PANTHER" id="PTHR24198">
    <property type="entry name" value="ANKYRIN REPEAT AND PROTEIN KINASE DOMAIN-CONTAINING PROTEIN"/>
    <property type="match status" value="1"/>
</dbReference>
<feature type="repeat" description="ANK" evidence="3">
    <location>
        <begin position="97"/>
        <end position="117"/>
    </location>
</feature>
<keyword evidence="1" id="KW-0677">Repeat</keyword>